<protein>
    <submittedName>
        <fullName evidence="2">Uncharacterized protein</fullName>
    </submittedName>
</protein>
<feature type="region of interest" description="Disordered" evidence="1">
    <location>
        <begin position="1"/>
        <end position="73"/>
    </location>
</feature>
<name>A0A0F7L9B1_9VIRU</name>
<proteinExistence type="predicted"/>
<reference evidence="2" key="1">
    <citation type="journal article" date="2015" name="Front. Microbiol.">
        <title>Combining genomic sequencing methods to explore viral diversity and reveal potential virus-host interactions.</title>
        <authorList>
            <person name="Chow C.E."/>
            <person name="Winget D.M."/>
            <person name="White R.A.III."/>
            <person name="Hallam S.J."/>
            <person name="Suttle C.A."/>
        </authorList>
    </citation>
    <scope>NUCLEOTIDE SEQUENCE</scope>
    <source>
        <strain evidence="2">Oxic1_6</strain>
    </source>
</reference>
<reference evidence="2" key="2">
    <citation type="submission" date="2015-03" db="EMBL/GenBank/DDBJ databases">
        <authorList>
            <person name="Chow C.-E.T."/>
            <person name="Winget D.M."/>
            <person name="White R.A.III."/>
            <person name="Hallam S.J."/>
            <person name="Suttle C.A."/>
        </authorList>
    </citation>
    <scope>NUCLEOTIDE SEQUENCE</scope>
    <source>
        <strain evidence="2">Oxic1_6</strain>
    </source>
</reference>
<evidence type="ECO:0000256" key="1">
    <source>
        <dbReference type="SAM" id="MobiDB-lite"/>
    </source>
</evidence>
<evidence type="ECO:0000313" key="2">
    <source>
        <dbReference type="EMBL" id="AKH48178.1"/>
    </source>
</evidence>
<feature type="compositionally biased region" description="Low complexity" evidence="1">
    <location>
        <begin position="11"/>
        <end position="41"/>
    </location>
</feature>
<accession>A0A0F7L9B1</accession>
<organism evidence="2">
    <name type="scientific">uncultured marine virus</name>
    <dbReference type="NCBI Taxonomy" id="186617"/>
    <lineage>
        <taxon>Viruses</taxon>
        <taxon>environmental samples</taxon>
    </lineage>
</organism>
<feature type="compositionally biased region" description="Polar residues" evidence="1">
    <location>
        <begin position="45"/>
        <end position="60"/>
    </location>
</feature>
<sequence>MRTSTGGRMPSATIWSMSSWSSSASTASRNGSSRYGSRSPGWNPMSRTLSLMSRTSNQRSAGPVQSVRQSRSG</sequence>
<dbReference type="EMBL" id="KR029601">
    <property type="protein sequence ID" value="AKH48178.1"/>
    <property type="molecule type" value="Genomic_DNA"/>
</dbReference>